<gene>
    <name evidence="2" type="ORF">G2W53_027136</name>
</gene>
<evidence type="ECO:0000313" key="2">
    <source>
        <dbReference type="EMBL" id="KAF7821681.1"/>
    </source>
</evidence>
<feature type="chain" id="PRO_5032733248" evidence="1">
    <location>
        <begin position="21"/>
        <end position="131"/>
    </location>
</feature>
<reference evidence="2" key="1">
    <citation type="submission" date="2020-09" db="EMBL/GenBank/DDBJ databases">
        <title>Genome-Enabled Discovery of Anthraquinone Biosynthesis in Senna tora.</title>
        <authorList>
            <person name="Kang S.-H."/>
            <person name="Pandey R.P."/>
            <person name="Lee C.-M."/>
            <person name="Sim J.-S."/>
            <person name="Jeong J.-T."/>
            <person name="Choi B.-S."/>
            <person name="Jung M."/>
            <person name="Ginzburg D."/>
            <person name="Zhao K."/>
            <person name="Won S.Y."/>
            <person name="Oh T.-J."/>
            <person name="Yu Y."/>
            <person name="Kim N.-H."/>
            <person name="Lee O.R."/>
            <person name="Lee T.-H."/>
            <person name="Bashyal P."/>
            <person name="Kim T.-S."/>
            <person name="Lee W.-H."/>
            <person name="Kawkins C."/>
            <person name="Kim C.-K."/>
            <person name="Kim J.S."/>
            <person name="Ahn B.O."/>
            <person name="Rhee S.Y."/>
            <person name="Sohng J.K."/>
        </authorList>
    </citation>
    <scope>NUCLEOTIDE SEQUENCE</scope>
    <source>
        <tissue evidence="2">Leaf</tissue>
    </source>
</reference>
<sequence length="131" mass="14172">MIPWFGAPAFGRAVIMGTEGLASRLLVLVAGISCHLMETARPFGEALERVIILEDSRERSHQIMPIQKAIQSTGDIVCGVNDSMVWKPTFGRVVIMGTEGLASRLLVVVAGISCHLMETARPFSICCPFKG</sequence>
<name>A0A834TIS0_9FABA</name>
<organism evidence="2 3">
    <name type="scientific">Senna tora</name>
    <dbReference type="NCBI Taxonomy" id="362788"/>
    <lineage>
        <taxon>Eukaryota</taxon>
        <taxon>Viridiplantae</taxon>
        <taxon>Streptophyta</taxon>
        <taxon>Embryophyta</taxon>
        <taxon>Tracheophyta</taxon>
        <taxon>Spermatophyta</taxon>
        <taxon>Magnoliopsida</taxon>
        <taxon>eudicotyledons</taxon>
        <taxon>Gunneridae</taxon>
        <taxon>Pentapetalae</taxon>
        <taxon>rosids</taxon>
        <taxon>fabids</taxon>
        <taxon>Fabales</taxon>
        <taxon>Fabaceae</taxon>
        <taxon>Caesalpinioideae</taxon>
        <taxon>Cassia clade</taxon>
        <taxon>Senna</taxon>
    </lineage>
</organism>
<dbReference type="EMBL" id="JAAIUW010000008">
    <property type="protein sequence ID" value="KAF7821681.1"/>
    <property type="molecule type" value="Genomic_DNA"/>
</dbReference>
<protein>
    <submittedName>
        <fullName evidence="2">Uncharacterized protein</fullName>
    </submittedName>
</protein>
<keyword evidence="3" id="KW-1185">Reference proteome</keyword>
<evidence type="ECO:0000256" key="1">
    <source>
        <dbReference type="SAM" id="SignalP"/>
    </source>
</evidence>
<comment type="caution">
    <text evidence="2">The sequence shown here is derived from an EMBL/GenBank/DDBJ whole genome shotgun (WGS) entry which is preliminary data.</text>
</comment>
<dbReference type="Proteomes" id="UP000634136">
    <property type="component" value="Unassembled WGS sequence"/>
</dbReference>
<proteinExistence type="predicted"/>
<dbReference type="AlphaFoldDB" id="A0A834TIS0"/>
<keyword evidence="1" id="KW-0732">Signal</keyword>
<evidence type="ECO:0000313" key="3">
    <source>
        <dbReference type="Proteomes" id="UP000634136"/>
    </source>
</evidence>
<accession>A0A834TIS0</accession>
<feature type="signal peptide" evidence="1">
    <location>
        <begin position="1"/>
        <end position="20"/>
    </location>
</feature>